<evidence type="ECO:0000313" key="2">
    <source>
        <dbReference type="EMBL" id="KAJ8250463.1"/>
    </source>
</evidence>
<dbReference type="EMBL" id="JAFJMO010000018">
    <property type="protein sequence ID" value="KAJ8250463.1"/>
    <property type="molecule type" value="Genomic_DNA"/>
</dbReference>
<evidence type="ECO:0000259" key="1">
    <source>
        <dbReference type="Pfam" id="PF10441"/>
    </source>
</evidence>
<organism evidence="2 3">
    <name type="scientific">Conger conger</name>
    <name type="common">Conger eel</name>
    <name type="synonym">Muraena conger</name>
    <dbReference type="NCBI Taxonomy" id="82655"/>
    <lineage>
        <taxon>Eukaryota</taxon>
        <taxon>Metazoa</taxon>
        <taxon>Chordata</taxon>
        <taxon>Craniata</taxon>
        <taxon>Vertebrata</taxon>
        <taxon>Euteleostomi</taxon>
        <taxon>Actinopterygii</taxon>
        <taxon>Neopterygii</taxon>
        <taxon>Teleostei</taxon>
        <taxon>Anguilliformes</taxon>
        <taxon>Congridae</taxon>
        <taxon>Conger</taxon>
    </lineage>
</organism>
<gene>
    <name evidence="2" type="ORF">COCON_G00223850</name>
</gene>
<dbReference type="PANTHER" id="PTHR15682">
    <property type="entry name" value="UNHEALTHY RIBOSOME BIOGENESIS PROTEIN 2 HOMOLOG"/>
    <property type="match status" value="1"/>
</dbReference>
<keyword evidence="3" id="KW-1185">Reference proteome</keyword>
<name>A0A9Q1CWL4_CONCO</name>
<sequence length="1494" mass="165372">MAAIYSGIHLKLKSPKTSWEDKLKLARFAWISPQCFLPNKEQVLFDWTSHALTGYYSKKVELPQQVLEGLWAYLDDILHSKHLQKAISQGKTPSLRTNIAQVVNDRILEFVLGSSPLSASTVLRCCHGILSSSVLSVTYSTRYELLVELVARLCGLACASPGQEPEAHLRPQVLELLHLALSSYLLVQRQQANPNRVFAQVTAHLLQPLLLLRHLLTAQVHLGREIRSRVDAVLQSALFLPDHLLSYREELLPKKEASASTRGPARKGVLTPVSSVLQRLFALDTFCRSGDNKDVCFHLLTRLITALDLTEDLAPKDSFDPANWSLALLSLENLLNLVLNGDVYNVAADRIQHGEAQFNFYRKVAHLLLYSAQSGLPAWYRCLKALLSLNHLVLEPDLDDLVSSAWVDHECVEVRARKAREALITAVLQTYTKLRQLPRLFQEVLLVMCRPAADELRPPLLTASLQRSLSQCLLESPPSQSLEVWRLLLENVQTYLLPDLEGKDDVALKLLSLSGLLHVVLFSVRTLDSSSPLPVLRQTQSLMGEMLVLITHLLRLLAGKDTAALWFQTVHQAALFLSYTWVEVDTVFEMHCIRYNSTLTEMGPSLLPGVGEEEWDQVLSLSQQCGHLSQFLQEQLTLQRMKKALLRTSISTDADIRDDLCRDAQFIVRTGEASFREVSEEVWDGQVSSVVDTTYPVAHWFLVTSNLGLLTPYLSEEHLSHIANILLDSLLHGATPDIPEKEAAHLSIANISKHLLGTPMLVELSSLYSVIVQCLSKRIVGILCRSEQGSQCQVLLSFGEEVQVIKGKEEGAAGSEGGGSHSEASSPWSKLEARAQAVLQFAKADSKVPLTGSQLESLAQILQVTSALCPDGMSPEDHSECFLLLFFMAVSVQPQGDVEPSAVIGLLTDVYRLMTSLQSGSNFGTILKVVHGSELLETCVSSVYSLSECLTRSVDSPARMAFIQAFQGFLQCLFRVIINRRKSVRLNLEKFTTFMVEGEVAVSMLSRLRGRGDLETESLVSLQLLLASLTELCQTMMANLGKSSKLDETLVQLSDRALCILGPVVRLCLSGQACERLGQSFSVDVVTVMVQVELSQISTCASDGDEQSKLGHLTHGELYRSFAQQVLKELCSAPRPIDFLCSSLRFLTAYYTAAMATAEPNLPDLYASVLQNLRMLLAAPWLSMSELQQLQTPVKELLAQLVSRSSQEQLILLMGTLKEGLNAALVRNGCSKDVLSAVTLTKLLASCPLSESCNKAFWFLAPQIISAIIFVVQECAKDLPLVGELAVPALEAVTVILRQGEGVLSNPHHVGLVFSALQLIPLELPSEEAYHSAFHAVHEALFAVIQCHPQVMLKATPSFLNCFYRLVASVMREGRQRPENDRGSEADAEVGMKCALLVERMYTHIASVAEGFTVLSSFIVAQYVSELQKVTLHPDIKSHLTEGIYKILDLCVEQDIKFLSSTLPLGVREVFSELYSSYTHYHKTQRQGEDKYTA</sequence>
<dbReference type="InterPro" id="IPR018849">
    <property type="entry name" value="Urb2/Npa2_C"/>
</dbReference>
<dbReference type="Proteomes" id="UP001152803">
    <property type="component" value="Unassembled WGS sequence"/>
</dbReference>
<dbReference type="InterPro" id="IPR052609">
    <property type="entry name" value="Ribosome_Biogenesis_Reg"/>
</dbReference>
<evidence type="ECO:0000313" key="3">
    <source>
        <dbReference type="Proteomes" id="UP001152803"/>
    </source>
</evidence>
<reference evidence="2" key="1">
    <citation type="journal article" date="2023" name="Science">
        <title>Genome structures resolve the early diversification of teleost fishes.</title>
        <authorList>
            <person name="Parey E."/>
            <person name="Louis A."/>
            <person name="Montfort J."/>
            <person name="Bouchez O."/>
            <person name="Roques C."/>
            <person name="Iampietro C."/>
            <person name="Lluch J."/>
            <person name="Castinel A."/>
            <person name="Donnadieu C."/>
            <person name="Desvignes T."/>
            <person name="Floi Bucao C."/>
            <person name="Jouanno E."/>
            <person name="Wen M."/>
            <person name="Mejri S."/>
            <person name="Dirks R."/>
            <person name="Jansen H."/>
            <person name="Henkel C."/>
            <person name="Chen W.J."/>
            <person name="Zahm M."/>
            <person name="Cabau C."/>
            <person name="Klopp C."/>
            <person name="Thompson A.W."/>
            <person name="Robinson-Rechavi M."/>
            <person name="Braasch I."/>
            <person name="Lecointre G."/>
            <person name="Bobe J."/>
            <person name="Postlethwait J.H."/>
            <person name="Berthelot C."/>
            <person name="Roest Crollius H."/>
            <person name="Guiguen Y."/>
        </authorList>
    </citation>
    <scope>NUCLEOTIDE SEQUENCE</scope>
    <source>
        <strain evidence="2">Concon-B</strain>
    </source>
</reference>
<proteinExistence type="predicted"/>
<protein>
    <recommendedName>
        <fullName evidence="1">Nucleolar 27S pre-rRNA processing Urb2/Npa2 C-terminal domain-containing protein</fullName>
    </recommendedName>
</protein>
<dbReference type="Pfam" id="PF10441">
    <property type="entry name" value="Urb2"/>
    <property type="match status" value="1"/>
</dbReference>
<dbReference type="GO" id="GO:0042254">
    <property type="term" value="P:ribosome biogenesis"/>
    <property type="evidence" value="ECO:0007669"/>
    <property type="project" value="TreeGrafter"/>
</dbReference>
<dbReference type="PANTHER" id="PTHR15682:SF2">
    <property type="entry name" value="UNHEALTHY RIBOSOME BIOGENESIS PROTEIN 2 HOMOLOG"/>
    <property type="match status" value="1"/>
</dbReference>
<feature type="domain" description="Nucleolar 27S pre-rRNA processing Urb2/Npa2 C-terminal" evidence="1">
    <location>
        <begin position="1289"/>
        <end position="1485"/>
    </location>
</feature>
<comment type="caution">
    <text evidence="2">The sequence shown here is derived from an EMBL/GenBank/DDBJ whole genome shotgun (WGS) entry which is preliminary data.</text>
</comment>
<accession>A0A9Q1CWL4</accession>
<dbReference type="OrthoDB" id="160374at2759"/>
<dbReference type="GO" id="GO:0005730">
    <property type="term" value="C:nucleolus"/>
    <property type="evidence" value="ECO:0007669"/>
    <property type="project" value="TreeGrafter"/>
</dbReference>